<sequence>MKPEEGDNADSLKEAGNVAFKNKDWEQALKCYTKAIRCGKSDDERLLCYKNRAAVYLKQEKYEEAIADATIVLESSPNDPKALYRRCQGLEKLNRFEEAYRDARHLLLVDPGNKDVQPVLSRLYEKVQEYAKKNSEVNIKITNMYNYAFNAAESENKRATATNNILVLAREPSGAKALFDAKIIDKICQAMKVEKSTEIRVTLFHILNELVKKDVARTKSIVATVGVPWFFDLLNSNNETEVHACQNVLQSVIEVLSGMEKDECNPDTCAENKKEIDTILACMVYTTNSRTVTGLARDAVLQLITKNVHFRAIDWASRFVEIKGIQKLLEVGSEVPEYSDESSMKITSMTKSLVAGCLGRIYENMYYEKARQDYLENVSEFIKAKLLTPDIESKVRVTVAIMVLLTGPIEVGNFIMGKDGVMEMILAMATSDDTVQQKAACECIVASITKQDKAQFVVAKGVDILKKLFHSNDEAIRIRALVGLCKAASAGGTDASFKLFAEGATIKMAEACKKFLIRGSESDTRQWAAEGFAYLSFDAEVKEMLIDDENAIKALIEVAKSNVQTSTVYAIVNVLVNLCNAYDKKEILPEMIELAKFAKRHIPEQHEFDDEDFVIKRVNVLGKLGITTALVALANSNESANCKELICRVFNALCSQPELRGLVVQQGGVKVLIKMALEGNTQNGNRLAAQALARIGITMNPEVAFPGQRCMEIVRPLIALLHPECPALMNFEAMMALCNLASLSENVRERIINEKGVSRIESYLYEEHELLRRAATQCITNLAMSPKLVDMYEGDNDKFKFMFLLCAEEDSETTKAACGAIAILTGVSEKCCSKIFKVNDWLDIFRQTLAHPDPEVQERAVAIVQNVIESNKDNAEELMGSQVMEILMALTLVHDEGKEKVRERAEKCLRRAEELKVIKKSDDQSDEE</sequence>
<dbReference type="AlphaFoldDB" id="A0AAN9TEQ7"/>
<dbReference type="GO" id="GO:0030018">
    <property type="term" value="C:Z disc"/>
    <property type="evidence" value="ECO:0007669"/>
    <property type="project" value="UniProtKB-SubCell"/>
</dbReference>
<keyword evidence="14" id="KW-1185">Reference proteome</keyword>
<keyword evidence="6" id="KW-0963">Cytoplasm</keyword>
<evidence type="ECO:0000313" key="14">
    <source>
        <dbReference type="Proteomes" id="UP001367676"/>
    </source>
</evidence>
<dbReference type="PANTHER" id="PTHR45994">
    <property type="entry name" value="FI21225P1"/>
    <property type="match status" value="1"/>
</dbReference>
<dbReference type="PANTHER" id="PTHR45994:SF1">
    <property type="entry name" value="FI21225P1"/>
    <property type="match status" value="1"/>
</dbReference>
<dbReference type="InterPro" id="IPR024660">
    <property type="entry name" value="UCS_central_dom"/>
</dbReference>
<evidence type="ECO:0000256" key="7">
    <source>
        <dbReference type="ARBA" id="ARBA00022541"/>
    </source>
</evidence>
<protein>
    <recommendedName>
        <fullName evidence="4">Protein unc-45 homolog B</fullName>
    </recommendedName>
</protein>
<evidence type="ECO:0000256" key="2">
    <source>
        <dbReference type="ARBA" id="ARBA00004216"/>
    </source>
</evidence>
<dbReference type="SMART" id="SM00028">
    <property type="entry name" value="TPR"/>
    <property type="match status" value="3"/>
</dbReference>
<evidence type="ECO:0000256" key="9">
    <source>
        <dbReference type="ARBA" id="ARBA00022803"/>
    </source>
</evidence>
<dbReference type="SMART" id="SM00185">
    <property type="entry name" value="ARM"/>
    <property type="match status" value="5"/>
</dbReference>
<evidence type="ECO:0000256" key="11">
    <source>
        <dbReference type="PROSITE-ProRule" id="PRU00339"/>
    </source>
</evidence>
<evidence type="ECO:0000256" key="5">
    <source>
        <dbReference type="ARBA" id="ARBA00022473"/>
    </source>
</evidence>
<dbReference type="GO" id="GO:0048471">
    <property type="term" value="C:perinuclear region of cytoplasm"/>
    <property type="evidence" value="ECO:0007669"/>
    <property type="project" value="UniProtKB-SubCell"/>
</dbReference>
<keyword evidence="9 11" id="KW-0802">TPR repeat</keyword>
<dbReference type="GO" id="GO:0007517">
    <property type="term" value="P:muscle organ development"/>
    <property type="evidence" value="ECO:0007669"/>
    <property type="project" value="UniProtKB-KW"/>
</dbReference>
<keyword evidence="7" id="KW-0517">Myogenesis</keyword>
<keyword evidence="5" id="KW-0217">Developmental protein</keyword>
<comment type="caution">
    <text evidence="13">The sequence shown here is derived from an EMBL/GenBank/DDBJ whole genome shotgun (WGS) entry which is preliminary data.</text>
</comment>
<evidence type="ECO:0000313" key="13">
    <source>
        <dbReference type="EMBL" id="KAK7588131.1"/>
    </source>
</evidence>
<evidence type="ECO:0000256" key="10">
    <source>
        <dbReference type="ARBA" id="ARBA00023186"/>
    </source>
</evidence>
<comment type="subcellular location">
    <subcellularLocation>
        <location evidence="1">Cytoplasm</location>
        <location evidence="1">Myofibril</location>
        <location evidence="1">Sarcomere</location>
        <location evidence="1">A band</location>
    </subcellularLocation>
    <subcellularLocation>
        <location evidence="2">Cytoplasm</location>
        <location evidence="2">Myofibril</location>
        <location evidence="2">Sarcomere</location>
        <location evidence="2">Z line</location>
    </subcellularLocation>
    <subcellularLocation>
        <location evidence="3">Cytoplasm</location>
        <location evidence="3">Perinuclear region</location>
    </subcellularLocation>
</comment>
<organism evidence="13 14">
    <name type="scientific">Parthenolecanium corni</name>
    <dbReference type="NCBI Taxonomy" id="536013"/>
    <lineage>
        <taxon>Eukaryota</taxon>
        <taxon>Metazoa</taxon>
        <taxon>Ecdysozoa</taxon>
        <taxon>Arthropoda</taxon>
        <taxon>Hexapoda</taxon>
        <taxon>Insecta</taxon>
        <taxon>Pterygota</taxon>
        <taxon>Neoptera</taxon>
        <taxon>Paraneoptera</taxon>
        <taxon>Hemiptera</taxon>
        <taxon>Sternorrhyncha</taxon>
        <taxon>Coccoidea</taxon>
        <taxon>Coccidae</taxon>
        <taxon>Parthenolecanium</taxon>
    </lineage>
</organism>
<reference evidence="13 14" key="1">
    <citation type="submission" date="2024-03" db="EMBL/GenBank/DDBJ databases">
        <title>Adaptation during the transition from Ophiocordyceps entomopathogen to insect associate is accompanied by gene loss and intensified selection.</title>
        <authorList>
            <person name="Ward C.M."/>
            <person name="Onetto C.A."/>
            <person name="Borneman A.R."/>
        </authorList>
    </citation>
    <scope>NUCLEOTIDE SEQUENCE [LARGE SCALE GENOMIC DNA]</scope>
    <source>
        <strain evidence="13">AWRI1</strain>
        <tissue evidence="13">Single Adult Female</tissue>
    </source>
</reference>
<dbReference type="Pfam" id="PF11701">
    <property type="entry name" value="UNC45-central"/>
    <property type="match status" value="1"/>
</dbReference>
<dbReference type="InterPro" id="IPR011990">
    <property type="entry name" value="TPR-like_helical_dom_sf"/>
</dbReference>
<dbReference type="InterPro" id="IPR000225">
    <property type="entry name" value="Armadillo"/>
</dbReference>
<gene>
    <name evidence="13" type="ORF">V9T40_005376</name>
</gene>
<dbReference type="InterPro" id="IPR011989">
    <property type="entry name" value="ARM-like"/>
</dbReference>
<dbReference type="SUPFAM" id="SSF48371">
    <property type="entry name" value="ARM repeat"/>
    <property type="match status" value="1"/>
</dbReference>
<dbReference type="GO" id="GO:0051879">
    <property type="term" value="F:Hsp90 protein binding"/>
    <property type="evidence" value="ECO:0007669"/>
    <property type="project" value="TreeGrafter"/>
</dbReference>
<evidence type="ECO:0000259" key="12">
    <source>
        <dbReference type="Pfam" id="PF11701"/>
    </source>
</evidence>
<dbReference type="GO" id="GO:0031672">
    <property type="term" value="C:A band"/>
    <property type="evidence" value="ECO:0007669"/>
    <property type="project" value="UniProtKB-SubCell"/>
</dbReference>
<accession>A0AAN9TEQ7</accession>
<dbReference type="PROSITE" id="PS50005">
    <property type="entry name" value="TPR"/>
    <property type="match status" value="1"/>
</dbReference>
<dbReference type="InterPro" id="IPR019734">
    <property type="entry name" value="TPR_rpt"/>
</dbReference>
<evidence type="ECO:0000256" key="3">
    <source>
        <dbReference type="ARBA" id="ARBA00004556"/>
    </source>
</evidence>
<dbReference type="InterPro" id="IPR016024">
    <property type="entry name" value="ARM-type_fold"/>
</dbReference>
<evidence type="ECO:0000256" key="8">
    <source>
        <dbReference type="ARBA" id="ARBA00022782"/>
    </source>
</evidence>
<feature type="domain" description="UNC-45/Cro1/She4 central" evidence="12">
    <location>
        <begin position="331"/>
        <end position="486"/>
    </location>
</feature>
<evidence type="ECO:0000256" key="1">
    <source>
        <dbReference type="ARBA" id="ARBA00004161"/>
    </source>
</evidence>
<proteinExistence type="predicted"/>
<keyword evidence="10" id="KW-0143">Chaperone</keyword>
<evidence type="ECO:0000256" key="6">
    <source>
        <dbReference type="ARBA" id="ARBA00022490"/>
    </source>
</evidence>
<dbReference type="Gene3D" id="1.25.40.10">
    <property type="entry name" value="Tetratricopeptide repeat domain"/>
    <property type="match status" value="1"/>
</dbReference>
<dbReference type="EMBL" id="JBBCAQ010000023">
    <property type="protein sequence ID" value="KAK7588131.1"/>
    <property type="molecule type" value="Genomic_DNA"/>
</dbReference>
<name>A0AAN9TEQ7_9HEMI</name>
<evidence type="ECO:0000256" key="4">
    <source>
        <dbReference type="ARBA" id="ARBA00020768"/>
    </source>
</evidence>
<dbReference type="GO" id="GO:0030154">
    <property type="term" value="P:cell differentiation"/>
    <property type="evidence" value="ECO:0007669"/>
    <property type="project" value="UniProtKB-KW"/>
</dbReference>
<dbReference type="SUPFAM" id="SSF48452">
    <property type="entry name" value="TPR-like"/>
    <property type="match status" value="1"/>
</dbReference>
<dbReference type="Proteomes" id="UP001367676">
    <property type="component" value="Unassembled WGS sequence"/>
</dbReference>
<keyword evidence="8" id="KW-0221">Differentiation</keyword>
<feature type="repeat" description="TPR" evidence="11">
    <location>
        <begin position="9"/>
        <end position="42"/>
    </location>
</feature>
<dbReference type="Gene3D" id="1.25.10.10">
    <property type="entry name" value="Leucine-rich Repeat Variant"/>
    <property type="match status" value="2"/>
</dbReference>